<dbReference type="AlphaFoldDB" id="A0A382XF79"/>
<evidence type="ECO:0000313" key="1">
    <source>
        <dbReference type="EMBL" id="SVD69041.1"/>
    </source>
</evidence>
<reference evidence="1" key="1">
    <citation type="submission" date="2018-05" db="EMBL/GenBank/DDBJ databases">
        <authorList>
            <person name="Lanie J.A."/>
            <person name="Ng W.-L."/>
            <person name="Kazmierczak K.M."/>
            <person name="Andrzejewski T.M."/>
            <person name="Davidsen T.M."/>
            <person name="Wayne K.J."/>
            <person name="Tettelin H."/>
            <person name="Glass J.I."/>
            <person name="Rusch D."/>
            <person name="Podicherti R."/>
            <person name="Tsui H.-C.T."/>
            <person name="Winkler M.E."/>
        </authorList>
    </citation>
    <scope>NUCLEOTIDE SEQUENCE</scope>
</reference>
<accession>A0A382XF79</accession>
<protein>
    <submittedName>
        <fullName evidence="1">Uncharacterized protein</fullName>
    </submittedName>
</protein>
<sequence>MEVLDSLIQPQSTDTSVSELNQKIIIEVIIPTHLILSKEAEENIRSAVRDTMLGVMLSPFRALDSILVISKSFGLFFKLITIFNQRPSISEIIAYFKDAMHIVVNVNLLSYSDQATKYIFAKVPFMDRTADDMIQGIGAGILVTSFGRATLQR</sequence>
<dbReference type="EMBL" id="UINC01166860">
    <property type="protein sequence ID" value="SVD69041.1"/>
    <property type="molecule type" value="Genomic_DNA"/>
</dbReference>
<name>A0A382XF79_9ZZZZ</name>
<feature type="non-terminal residue" evidence="1">
    <location>
        <position position="153"/>
    </location>
</feature>
<gene>
    <name evidence="1" type="ORF">METZ01_LOCUS421895</name>
</gene>
<proteinExistence type="predicted"/>
<organism evidence="1">
    <name type="scientific">marine metagenome</name>
    <dbReference type="NCBI Taxonomy" id="408172"/>
    <lineage>
        <taxon>unclassified sequences</taxon>
        <taxon>metagenomes</taxon>
        <taxon>ecological metagenomes</taxon>
    </lineage>
</organism>